<proteinExistence type="predicted"/>
<evidence type="ECO:0000256" key="1">
    <source>
        <dbReference type="SAM" id="Phobius"/>
    </source>
</evidence>
<keyword evidence="3" id="KW-1185">Reference proteome</keyword>
<evidence type="ECO:0008006" key="4">
    <source>
        <dbReference type="Google" id="ProtNLM"/>
    </source>
</evidence>
<comment type="caution">
    <text evidence="2">The sequence shown here is derived from an EMBL/GenBank/DDBJ whole genome shotgun (WGS) entry which is preliminary data.</text>
</comment>
<evidence type="ECO:0000313" key="2">
    <source>
        <dbReference type="EMBL" id="MBC2600418.1"/>
    </source>
</evidence>
<sequence>MITPNQSTTGRRSRTPNHGFALIIALSLMALIFLLLLSLAVPTRIGMENLSQAQTRNEARQNALCGLTIALGNLQKQLGVDQRTSGSPLFLDDSLAATAAPYHWTGIWDTKELNADGSNNPTYGENLGWLVSGYDAPNFADAIPTVANLLNPDGTPIDPNSTAVLVGQGSANSINDFVAAPKVTIGNTGEYAYWVGDEGRKAMTTLSGRAERGENPYPGNSPNVRTRSLLSAPAHNGVNVLTGLETLQPGNDPALANDVWKSRSSDEMILAGIRLNNDDLWEEPFQDFYHDISFNSHTLQTNTRDGGLKKDLSLLFELSDADFARTPYSGNSTDPAFSDWISTPPTDGASYIDPVTNDQVSYLFKEEALRYGANSGAYVRGPTWDYLRNFYRLYKDIEDNDTSPSIPMRPFRPSALDFSTEGGDRGYMWTMEADGGGDFETTGEADTFVSTVVQPKGYNHQDPVTRLTRPSVIPLVNRIIYVFSLYEDQSVDKYRYVPEGQFNKDGDAAKEGGEFEKTGGTTDAISLVLEPVVILWNPYNVAVEFNGGIRIENQSNFGFLFSLAPPDIAANGKRLPFEKENLDRVQMAGQLSAFANIGGGNLTNLQFILGRDETIRMEPGEVLYFSDPNSSPTPWASLPRSPKETYTLPTILLERGFNKAGGVILGRRTETTNNWKTEGLIHQIPADSTDPFQLDFYPWGGFSLANGGTNRRDAKETKIETTISYIPESGLPTYGHITNTDTPIQRNYLKLRGPKESGNIAPIRNWLYGQSGTAGPFPLLIYPEEIGSNPNRKLPFLSYGVYQNPILPDLNVVDSPTEFIGSMSPFAVHVDSQFSHGIKTPPYTAQMAPMSNYSSFDNLGDQGFFGNGYSAGSENHVTVSEIPTYPLQSLASLQHANVSPTAYMPGQAIGNSWASGSFGLDETMTSALPQPRYTIYDISYFSNQALFDDYFFSSLTPEMDLEGDTTQILDLTTTLENLVDDANSNNHTLRLNNERFSYIDDSPGIATSLVGDLDAVDGFSKTAKYFGLEGGFNVNSLSVDAWDAFLASTQGIDYTYNDPGRGYSTENNTETIFPRTTLPNGTDRDSWRGPRALSNAERRSLASAIVNEIRERGPFLSVSDFVNREISTNDNAKKGAIQDAIDCTSLNNTIDSEKAYTDVESYFQTGNITAETKVGIPEYLTQADVLTPIAPYLSARSDTFVVRSYGNSTNPITGIVDSEAVIEAVVQRIPDYVNQNNDAAETQIPNLSNPTNINFGRQFVVVSARWLEKDEI</sequence>
<accession>A0A7X1AWM7</accession>
<dbReference type="EMBL" id="JACHVA010000018">
    <property type="protein sequence ID" value="MBC2600418.1"/>
    <property type="molecule type" value="Genomic_DNA"/>
</dbReference>
<keyword evidence="1" id="KW-0472">Membrane</keyword>
<evidence type="ECO:0000313" key="3">
    <source>
        <dbReference type="Proteomes" id="UP000525652"/>
    </source>
</evidence>
<gene>
    <name evidence="2" type="ORF">H5P30_01340</name>
</gene>
<organism evidence="2 3">
    <name type="scientific">Puniceicoccus vermicola</name>
    <dbReference type="NCBI Taxonomy" id="388746"/>
    <lineage>
        <taxon>Bacteria</taxon>
        <taxon>Pseudomonadati</taxon>
        <taxon>Verrucomicrobiota</taxon>
        <taxon>Opitutia</taxon>
        <taxon>Puniceicoccales</taxon>
        <taxon>Puniceicoccaceae</taxon>
        <taxon>Puniceicoccus</taxon>
    </lineage>
</organism>
<dbReference type="RefSeq" id="WP_185691168.1">
    <property type="nucleotide sequence ID" value="NZ_JACHVA010000018.1"/>
</dbReference>
<dbReference type="Proteomes" id="UP000525652">
    <property type="component" value="Unassembled WGS sequence"/>
</dbReference>
<protein>
    <recommendedName>
        <fullName evidence="4">Verru_Chthon cassette protein A</fullName>
    </recommendedName>
</protein>
<reference evidence="2 3" key="1">
    <citation type="submission" date="2020-07" db="EMBL/GenBank/DDBJ databases">
        <authorList>
            <person name="Feng X."/>
        </authorList>
    </citation>
    <scope>NUCLEOTIDE SEQUENCE [LARGE SCALE GENOMIC DNA]</scope>
    <source>
        <strain evidence="2 3">JCM14086</strain>
    </source>
</reference>
<keyword evidence="1" id="KW-0812">Transmembrane</keyword>
<name>A0A7X1AWM7_9BACT</name>
<feature type="transmembrane region" description="Helical" evidence="1">
    <location>
        <begin position="20"/>
        <end position="41"/>
    </location>
</feature>
<dbReference type="AlphaFoldDB" id="A0A7X1AWM7"/>
<keyword evidence="1" id="KW-1133">Transmembrane helix</keyword>